<feature type="domain" description="GGDEF" evidence="3">
    <location>
        <begin position="386"/>
        <end position="519"/>
    </location>
</feature>
<dbReference type="PROSITE" id="PS50112">
    <property type="entry name" value="PAS"/>
    <property type="match status" value="1"/>
</dbReference>
<dbReference type="Gene3D" id="3.30.450.20">
    <property type="entry name" value="PAS domain"/>
    <property type="match status" value="1"/>
</dbReference>
<evidence type="ECO:0008006" key="6">
    <source>
        <dbReference type="Google" id="ProtNLM"/>
    </source>
</evidence>
<comment type="caution">
    <text evidence="4">The sequence shown here is derived from an EMBL/GenBank/DDBJ whole genome shotgun (WGS) entry which is preliminary data.</text>
</comment>
<evidence type="ECO:0000313" key="4">
    <source>
        <dbReference type="EMBL" id="OOZ36634.1"/>
    </source>
</evidence>
<dbReference type="PROSITE" id="PS50887">
    <property type="entry name" value="GGDEF"/>
    <property type="match status" value="1"/>
</dbReference>
<evidence type="ECO:0000259" key="3">
    <source>
        <dbReference type="PROSITE" id="PS50887"/>
    </source>
</evidence>
<evidence type="ECO:0000313" key="5">
    <source>
        <dbReference type="Proteomes" id="UP000190896"/>
    </source>
</evidence>
<dbReference type="InterPro" id="IPR013656">
    <property type="entry name" value="PAS_4"/>
</dbReference>
<reference evidence="4 5" key="1">
    <citation type="submission" date="2016-11" db="EMBL/GenBank/DDBJ databases">
        <title>Mixed transmission modes and dynamic genome evolution in an obligate animal-bacterial symbiosis.</title>
        <authorList>
            <person name="Russell S.L."/>
            <person name="Corbett-Detig R.B."/>
            <person name="Cavanaugh C.M."/>
        </authorList>
    </citation>
    <scope>NUCLEOTIDE SEQUENCE [LARGE SCALE GENOMIC DNA]</scope>
    <source>
        <strain evidence="4">Se-Cadez</strain>
    </source>
</reference>
<accession>A0A1T2KUY0</accession>
<keyword evidence="5" id="KW-1185">Reference proteome</keyword>
<organism evidence="4 5">
    <name type="scientific">Solemya velesiana gill symbiont</name>
    <dbReference type="NCBI Taxonomy" id="1918948"/>
    <lineage>
        <taxon>Bacteria</taxon>
        <taxon>Pseudomonadati</taxon>
        <taxon>Pseudomonadota</taxon>
        <taxon>Gammaproteobacteria</taxon>
        <taxon>sulfur-oxidizing symbionts</taxon>
    </lineage>
</organism>
<dbReference type="InterPro" id="IPR043128">
    <property type="entry name" value="Rev_trsase/Diguanyl_cyclase"/>
</dbReference>
<dbReference type="EMBL" id="MPRJ01000031">
    <property type="protein sequence ID" value="OOZ36634.1"/>
    <property type="molecule type" value="Genomic_DNA"/>
</dbReference>
<evidence type="ECO:0000256" key="1">
    <source>
        <dbReference type="ARBA" id="ARBA00001946"/>
    </source>
</evidence>
<proteinExistence type="predicted"/>
<dbReference type="Proteomes" id="UP000190896">
    <property type="component" value="Unassembled WGS sequence"/>
</dbReference>
<dbReference type="CDD" id="cd01949">
    <property type="entry name" value="GGDEF"/>
    <property type="match status" value="1"/>
</dbReference>
<dbReference type="InterPro" id="IPR000014">
    <property type="entry name" value="PAS"/>
</dbReference>
<dbReference type="NCBIfam" id="TIGR00229">
    <property type="entry name" value="sensory_box"/>
    <property type="match status" value="1"/>
</dbReference>
<dbReference type="CDD" id="cd00130">
    <property type="entry name" value="PAS"/>
    <property type="match status" value="1"/>
</dbReference>
<dbReference type="Gene3D" id="3.30.70.270">
    <property type="match status" value="1"/>
</dbReference>
<gene>
    <name evidence="4" type="ORF">BOW51_06240</name>
</gene>
<dbReference type="SUPFAM" id="SSF55785">
    <property type="entry name" value="PYP-like sensor domain (PAS domain)"/>
    <property type="match status" value="1"/>
</dbReference>
<dbReference type="GO" id="GO:0003824">
    <property type="term" value="F:catalytic activity"/>
    <property type="evidence" value="ECO:0007669"/>
    <property type="project" value="UniProtKB-ARBA"/>
</dbReference>
<evidence type="ECO:0000259" key="2">
    <source>
        <dbReference type="PROSITE" id="PS50112"/>
    </source>
</evidence>
<dbReference type="FunFam" id="3.30.70.270:FF:000001">
    <property type="entry name" value="Diguanylate cyclase domain protein"/>
    <property type="match status" value="1"/>
</dbReference>
<sequence>MFAIVNAFTWWSVYSHHEKLKKSELNAFVDMERSIVQDAARAAETWIKHRSGKIDMDESVQEVLHYFIEPLKLLKSGDAWIFRNGYSIYDESSDFPEVNRGKTIKQIFDMQKRSGASHYDTLVKGVMQGNADTTWFIWLPEKGREYGAWTSIKIGKDILTIGISTPESEILAASGLEQELQRDIITGALQSALTLILLVLVFYAQYKSHQHIEALQHEIGDRFTVEKALRESEDRYRRLFSESKATQLIFDSASGQILDANEAAIRYYGYSLDELKEMSFTQINASSKTAVHDEVALAKEEERDYYLFRHRLATGEARNIEMYTTPLRINGNNVHYAIIHDITERKQMEEMIKRLGRYDVLTGLPNRAMLFDRINTAIESAKRHKEHLAILFLDLDGFKVVNDTYGHIAGDRLLREAAKRLKNCTRKSDTVARFGGDEFVVLLTDVKEDPAVLSVIEKIQASLRLPFNIEETTANIGSSVGVAFYPANGETADKLLHQADTAMYRVKQQGKNGYRFAESA</sequence>
<dbReference type="Pfam" id="PF08448">
    <property type="entry name" value="PAS_4"/>
    <property type="match status" value="1"/>
</dbReference>
<dbReference type="NCBIfam" id="TIGR00254">
    <property type="entry name" value="GGDEF"/>
    <property type="match status" value="1"/>
</dbReference>
<dbReference type="SMART" id="SM00091">
    <property type="entry name" value="PAS"/>
    <property type="match status" value="1"/>
</dbReference>
<name>A0A1T2KUY0_9GAMM</name>
<feature type="domain" description="PAS" evidence="2">
    <location>
        <begin position="232"/>
        <end position="275"/>
    </location>
</feature>
<dbReference type="InterPro" id="IPR000160">
    <property type="entry name" value="GGDEF_dom"/>
</dbReference>
<dbReference type="InterPro" id="IPR035965">
    <property type="entry name" value="PAS-like_dom_sf"/>
</dbReference>
<dbReference type="AlphaFoldDB" id="A0A1T2KUY0"/>
<dbReference type="InterPro" id="IPR052155">
    <property type="entry name" value="Biofilm_reg_signaling"/>
</dbReference>
<protein>
    <recommendedName>
        <fullName evidence="6">Diguanylate cyclase</fullName>
    </recommendedName>
</protein>
<dbReference type="SUPFAM" id="SSF55073">
    <property type="entry name" value="Nucleotide cyclase"/>
    <property type="match status" value="1"/>
</dbReference>
<dbReference type="OrthoDB" id="9799509at2"/>
<dbReference type="SMART" id="SM00267">
    <property type="entry name" value="GGDEF"/>
    <property type="match status" value="1"/>
</dbReference>
<dbReference type="InterPro" id="IPR029787">
    <property type="entry name" value="Nucleotide_cyclase"/>
</dbReference>
<dbReference type="PANTHER" id="PTHR44757">
    <property type="entry name" value="DIGUANYLATE CYCLASE DGCP"/>
    <property type="match status" value="1"/>
</dbReference>
<dbReference type="Pfam" id="PF00990">
    <property type="entry name" value="GGDEF"/>
    <property type="match status" value="1"/>
</dbReference>
<dbReference type="PANTHER" id="PTHR44757:SF2">
    <property type="entry name" value="BIOFILM ARCHITECTURE MAINTENANCE PROTEIN MBAA"/>
    <property type="match status" value="1"/>
</dbReference>
<dbReference type="RefSeq" id="WP_078486842.1">
    <property type="nucleotide sequence ID" value="NZ_MPRJ01000031.1"/>
</dbReference>
<comment type="cofactor">
    <cofactor evidence="1">
        <name>Mg(2+)</name>
        <dbReference type="ChEBI" id="CHEBI:18420"/>
    </cofactor>
</comment>